<evidence type="ECO:0000313" key="2">
    <source>
        <dbReference type="EMBL" id="MFC5829948.1"/>
    </source>
</evidence>
<organism evidence="2 3">
    <name type="scientific">Nonomuraea insulae</name>
    <dbReference type="NCBI Taxonomy" id="1616787"/>
    <lineage>
        <taxon>Bacteria</taxon>
        <taxon>Bacillati</taxon>
        <taxon>Actinomycetota</taxon>
        <taxon>Actinomycetes</taxon>
        <taxon>Streptosporangiales</taxon>
        <taxon>Streptosporangiaceae</taxon>
        <taxon>Nonomuraea</taxon>
    </lineage>
</organism>
<comment type="caution">
    <text evidence="2">The sequence shown here is derived from an EMBL/GenBank/DDBJ whole genome shotgun (WGS) entry which is preliminary data.</text>
</comment>
<dbReference type="Gene3D" id="3.40.50.720">
    <property type="entry name" value="NAD(P)-binding Rossmann-like Domain"/>
    <property type="match status" value="1"/>
</dbReference>
<sequence>MPFDPIPHDGVDHAIAQANNALLYPGVGLGTVVSRRPRRTWHGWSWTIRSSRCRTRCGSRATSPRRLPADAVSS</sequence>
<evidence type="ECO:0000313" key="3">
    <source>
        <dbReference type="Proteomes" id="UP001596058"/>
    </source>
</evidence>
<keyword evidence="3" id="KW-1185">Reference proteome</keyword>
<name>A0ABW1CWE4_9ACTN</name>
<accession>A0ABW1CWE4</accession>
<dbReference type="Proteomes" id="UP001596058">
    <property type="component" value="Unassembled WGS sequence"/>
</dbReference>
<gene>
    <name evidence="2" type="ORF">ACFPZ3_39315</name>
</gene>
<feature type="domain" description="Malic enzyme NAD-binding" evidence="1">
    <location>
        <begin position="2"/>
        <end position="36"/>
    </location>
</feature>
<dbReference type="RefSeq" id="WP_379519451.1">
    <property type="nucleotide sequence ID" value="NZ_JBHSPA010000048.1"/>
</dbReference>
<reference evidence="3" key="1">
    <citation type="journal article" date="2019" name="Int. J. Syst. Evol. Microbiol.">
        <title>The Global Catalogue of Microorganisms (GCM) 10K type strain sequencing project: providing services to taxonomists for standard genome sequencing and annotation.</title>
        <authorList>
            <consortium name="The Broad Institute Genomics Platform"/>
            <consortium name="The Broad Institute Genome Sequencing Center for Infectious Disease"/>
            <person name="Wu L."/>
            <person name="Ma J."/>
        </authorList>
    </citation>
    <scope>NUCLEOTIDE SEQUENCE [LARGE SCALE GENOMIC DNA]</scope>
    <source>
        <strain evidence="3">CCUG 53903</strain>
    </source>
</reference>
<dbReference type="InterPro" id="IPR012302">
    <property type="entry name" value="Malic_NAD-bd"/>
</dbReference>
<protein>
    <submittedName>
        <fullName evidence="2">Malic enzyme-like NAD(P)-binding protein</fullName>
    </submittedName>
</protein>
<evidence type="ECO:0000259" key="1">
    <source>
        <dbReference type="Pfam" id="PF03949"/>
    </source>
</evidence>
<dbReference type="EMBL" id="JBHSPA010000048">
    <property type="protein sequence ID" value="MFC5829948.1"/>
    <property type="molecule type" value="Genomic_DNA"/>
</dbReference>
<dbReference type="Pfam" id="PF03949">
    <property type="entry name" value="Malic_M"/>
    <property type="match status" value="1"/>
</dbReference>
<proteinExistence type="predicted"/>